<dbReference type="InterPro" id="IPR007419">
    <property type="entry name" value="BFD-like_2Fe2S-bd_dom"/>
</dbReference>
<evidence type="ECO:0000256" key="9">
    <source>
        <dbReference type="ARBA" id="ARBA00023014"/>
    </source>
</evidence>
<dbReference type="CDD" id="cd02791">
    <property type="entry name" value="MopB_CT_Nitrate-R-NapA-like"/>
    <property type="match status" value="1"/>
</dbReference>
<dbReference type="PROSITE" id="PS00551">
    <property type="entry name" value="MOLYBDOPTERIN_PROK_1"/>
    <property type="match status" value="1"/>
</dbReference>
<evidence type="ECO:0000256" key="4">
    <source>
        <dbReference type="ARBA" id="ARBA00022485"/>
    </source>
</evidence>
<dbReference type="Gene3D" id="3.40.228.10">
    <property type="entry name" value="Dimethylsulfoxide Reductase, domain 2"/>
    <property type="match status" value="1"/>
</dbReference>
<keyword evidence="7" id="KW-0560">Oxidoreductase</keyword>
<evidence type="ECO:0000256" key="2">
    <source>
        <dbReference type="ARBA" id="ARBA00001966"/>
    </source>
</evidence>
<dbReference type="SUPFAM" id="SSF53706">
    <property type="entry name" value="Formate dehydrogenase/DMSO reductase, domains 1-3"/>
    <property type="match status" value="1"/>
</dbReference>
<keyword evidence="6" id="KW-0479">Metal-binding</keyword>
<gene>
    <name evidence="12" type="ORF">CH341_22540</name>
</gene>
<comment type="cofactor">
    <cofactor evidence="1">
        <name>Mo-bis(molybdopterin guanine dinucleotide)</name>
        <dbReference type="ChEBI" id="CHEBI:60539"/>
    </cofactor>
</comment>
<dbReference type="CDD" id="cd02754">
    <property type="entry name" value="MopB_Nitrate-R-NapA-like"/>
    <property type="match status" value="1"/>
</dbReference>
<evidence type="ECO:0000313" key="12">
    <source>
        <dbReference type="EMBL" id="RAI41034.1"/>
    </source>
</evidence>
<dbReference type="PANTHER" id="PTHR43105:SF9">
    <property type="entry name" value="NADPH-FE(3+) OXIDOREDUCTASE SUBUNIT ALPHA"/>
    <property type="match status" value="1"/>
</dbReference>
<dbReference type="PANTHER" id="PTHR43105">
    <property type="entry name" value="RESPIRATORY NITRATE REDUCTASE"/>
    <property type="match status" value="1"/>
</dbReference>
<dbReference type="GO" id="GO:0042128">
    <property type="term" value="P:nitrate assimilation"/>
    <property type="evidence" value="ECO:0007669"/>
    <property type="project" value="UniProtKB-KW"/>
</dbReference>
<dbReference type="GO" id="GO:0051539">
    <property type="term" value="F:4 iron, 4 sulfur cluster binding"/>
    <property type="evidence" value="ECO:0007669"/>
    <property type="project" value="UniProtKB-KW"/>
</dbReference>
<dbReference type="InterPro" id="IPR006657">
    <property type="entry name" value="MoPterin_dinucl-bd_dom"/>
</dbReference>
<protein>
    <submittedName>
        <fullName evidence="12">Nitrate reductase</fullName>
    </submittedName>
</protein>
<dbReference type="AlphaFoldDB" id="A0A327KSX3"/>
<dbReference type="SUPFAM" id="SSF50692">
    <property type="entry name" value="ADC-like"/>
    <property type="match status" value="1"/>
</dbReference>
<evidence type="ECO:0000256" key="5">
    <source>
        <dbReference type="ARBA" id="ARBA00022505"/>
    </source>
</evidence>
<reference evidence="12 13" key="1">
    <citation type="submission" date="2017-07" db="EMBL/GenBank/DDBJ databases">
        <title>Draft Genome Sequences of Select Purple Nonsulfur Bacteria.</title>
        <authorList>
            <person name="Lasarre B."/>
            <person name="Mckinlay J.B."/>
        </authorList>
    </citation>
    <scope>NUCLEOTIDE SEQUENCE [LARGE SCALE GENOMIC DNA]</scope>
    <source>
        <strain evidence="12 13">DSM 5909</strain>
    </source>
</reference>
<dbReference type="Pfam" id="PF00384">
    <property type="entry name" value="Molybdopterin"/>
    <property type="match status" value="1"/>
</dbReference>
<comment type="cofactor">
    <cofactor evidence="2">
        <name>[4Fe-4S] cluster</name>
        <dbReference type="ChEBI" id="CHEBI:49883"/>
    </cofactor>
</comment>
<dbReference type="Pfam" id="PF01568">
    <property type="entry name" value="Molydop_binding"/>
    <property type="match status" value="1"/>
</dbReference>
<dbReference type="InterPro" id="IPR041957">
    <property type="entry name" value="CT_Nitrate-R-NapA-like"/>
</dbReference>
<comment type="caution">
    <text evidence="12">The sequence shown here is derived from an EMBL/GenBank/DDBJ whole genome shotgun (WGS) entry which is preliminary data.</text>
</comment>
<dbReference type="InterPro" id="IPR009010">
    <property type="entry name" value="Asp_de-COase-like_dom_sf"/>
</dbReference>
<evidence type="ECO:0000256" key="3">
    <source>
        <dbReference type="ARBA" id="ARBA00008747"/>
    </source>
</evidence>
<evidence type="ECO:0000313" key="13">
    <source>
        <dbReference type="Proteomes" id="UP000249130"/>
    </source>
</evidence>
<dbReference type="Gene3D" id="3.40.50.740">
    <property type="match status" value="1"/>
</dbReference>
<dbReference type="Gene3D" id="1.10.10.1100">
    <property type="entry name" value="BFD-like [2Fe-2S]-binding domain"/>
    <property type="match status" value="1"/>
</dbReference>
<dbReference type="Pfam" id="PF04324">
    <property type="entry name" value="Fer2_BFD"/>
    <property type="match status" value="1"/>
</dbReference>
<name>A0A327KSX3_9BRAD</name>
<dbReference type="GO" id="GO:0043546">
    <property type="term" value="F:molybdopterin cofactor binding"/>
    <property type="evidence" value="ECO:0007669"/>
    <property type="project" value="InterPro"/>
</dbReference>
<evidence type="ECO:0000256" key="6">
    <source>
        <dbReference type="ARBA" id="ARBA00022723"/>
    </source>
</evidence>
<dbReference type="EMBL" id="NPEX01000206">
    <property type="protein sequence ID" value="RAI41034.1"/>
    <property type="molecule type" value="Genomic_DNA"/>
</dbReference>
<keyword evidence="13" id="KW-1185">Reference proteome</keyword>
<dbReference type="GO" id="GO:0046872">
    <property type="term" value="F:metal ion binding"/>
    <property type="evidence" value="ECO:0007669"/>
    <property type="project" value="UniProtKB-KW"/>
</dbReference>
<keyword evidence="9" id="KW-0411">Iron-sulfur</keyword>
<comment type="similarity">
    <text evidence="3">Belongs to the prokaryotic molybdopterin-containing oxidoreductase family. NasA/NapA/NarB subfamily.</text>
</comment>
<dbReference type="Pfam" id="PF04879">
    <property type="entry name" value="Molybdop_Fe4S4"/>
    <property type="match status" value="1"/>
</dbReference>
<dbReference type="GO" id="GO:0045333">
    <property type="term" value="P:cellular respiration"/>
    <property type="evidence" value="ECO:0007669"/>
    <property type="project" value="UniProtKB-ARBA"/>
</dbReference>
<keyword evidence="10" id="KW-0534">Nitrate assimilation</keyword>
<dbReference type="InterPro" id="IPR006963">
    <property type="entry name" value="Mopterin_OxRdtase_4Fe-4S_dom"/>
</dbReference>
<dbReference type="Proteomes" id="UP000249130">
    <property type="component" value="Unassembled WGS sequence"/>
</dbReference>
<dbReference type="GO" id="GO:0016491">
    <property type="term" value="F:oxidoreductase activity"/>
    <property type="evidence" value="ECO:0007669"/>
    <property type="project" value="UniProtKB-KW"/>
</dbReference>
<dbReference type="OrthoDB" id="9816402at2"/>
<dbReference type="InterPro" id="IPR041854">
    <property type="entry name" value="BFD-like_2Fe2S-bd_dom_sf"/>
</dbReference>
<dbReference type="PROSITE" id="PS51669">
    <property type="entry name" value="4FE4S_MOW_BIS_MGD"/>
    <property type="match status" value="1"/>
</dbReference>
<dbReference type="Gene3D" id="2.20.25.90">
    <property type="entry name" value="ADC-like domains"/>
    <property type="match status" value="1"/>
</dbReference>
<dbReference type="InterPro" id="IPR006656">
    <property type="entry name" value="Mopterin_OxRdtase"/>
</dbReference>
<dbReference type="GO" id="GO:0016020">
    <property type="term" value="C:membrane"/>
    <property type="evidence" value="ECO:0007669"/>
    <property type="project" value="TreeGrafter"/>
</dbReference>
<accession>A0A327KSX3</accession>
<evidence type="ECO:0000259" key="11">
    <source>
        <dbReference type="PROSITE" id="PS51669"/>
    </source>
</evidence>
<keyword evidence="5" id="KW-0500">Molybdenum</keyword>
<dbReference type="InterPro" id="IPR027467">
    <property type="entry name" value="MopterinOxRdtase_cofactor_BS"/>
</dbReference>
<evidence type="ECO:0000256" key="1">
    <source>
        <dbReference type="ARBA" id="ARBA00001942"/>
    </source>
</evidence>
<evidence type="ECO:0000256" key="10">
    <source>
        <dbReference type="ARBA" id="ARBA00023063"/>
    </source>
</evidence>
<dbReference type="GO" id="GO:1990204">
    <property type="term" value="C:oxidoreductase complex"/>
    <property type="evidence" value="ECO:0007669"/>
    <property type="project" value="UniProtKB-ARBA"/>
</dbReference>
<sequence length="886" mass="93221">MTSPSDAVRTTCPYCGVGCGILATPNGQGGAAVAGDPAHPSNFGRLCSKGAALGETLGLETRLLHPVVDGARASWDAALDAVATRLKTVIRTHGRESVGFYLSGQLLTEDYYVANKLAKGFIGTPNVDTNSRLCMASSVAGHRRTFGGDVVPGNYEDLELADLAVLVGSNAAWCHPVLWQRIAAARRARGTRVIVIDPRRTATAGEADLHLAVAPGMDTVLFAWLLVQLADTDALDRAFIAAHTTGFDETLARAREIAPSLAAAAARSGVSEAELQAFVTAWRGTDKVVTVYSQGVNQSAQGTDKVTSIVACHLATGRIGRPGMGPLSFTGQPNAMGGREVGGLANMLAAHMGFSAAEIDRVRRFWNEPATVTGEGLKAVDLFDAVADGRIRALWVMGTNPAVSLPRADAVRDALKRLDLLVVSENVASNDTLVAGAHIRLPAAAWGEKDGTVTNSERRISRQRSVLPLPGEVRPDWWALSRVAVRLGHADAFAWTSPAAVFREHAALSGFENRGERAFDISGLAALDDAGYDALAPVQWPVPRGTIGGTARLFGNGDFVTPDRRARFVPAAMPALARGTSPEFPLRLVTGRVRDQWHTMTRTGLSPRLGAHRPEPFVEVHPDDALRFGLVNGGFARVETAYGDAVLRVVETDVVRAGEIFAPIHWTAETSSHGRVGPLVQGDTDPYSGQPEAKATPARLSPVAMRLAGVALSRGPVALPDGVWWARIAVAGGWAWTLATDRPLDALVPAVEALFPEREQAELRDPAREVFRSAAFAGERLAGAVFLGPAGKAPRWETLAPLLAVETLPASARLSVLSGRAQDGAADCGPLVCACFSVGRDAIQTAIAAGAADAAAIGAVLKAGTNCGSCVPELQRLLAEVPRVAA</sequence>
<organism evidence="12 13">
    <name type="scientific">Rhodoplanes roseus</name>
    <dbReference type="NCBI Taxonomy" id="29409"/>
    <lineage>
        <taxon>Bacteria</taxon>
        <taxon>Pseudomonadati</taxon>
        <taxon>Pseudomonadota</taxon>
        <taxon>Alphaproteobacteria</taxon>
        <taxon>Hyphomicrobiales</taxon>
        <taxon>Nitrobacteraceae</taxon>
        <taxon>Rhodoplanes</taxon>
    </lineage>
</organism>
<dbReference type="SMART" id="SM00926">
    <property type="entry name" value="Molybdop_Fe4S4"/>
    <property type="match status" value="1"/>
</dbReference>
<keyword evidence="8" id="KW-0408">Iron</keyword>
<evidence type="ECO:0000256" key="7">
    <source>
        <dbReference type="ARBA" id="ARBA00023002"/>
    </source>
</evidence>
<evidence type="ECO:0000256" key="8">
    <source>
        <dbReference type="ARBA" id="ARBA00023004"/>
    </source>
</evidence>
<keyword evidence="4" id="KW-0004">4Fe-4S</keyword>
<dbReference type="InterPro" id="IPR050123">
    <property type="entry name" value="Prok_molybdopt-oxidoreductase"/>
</dbReference>
<proteinExistence type="inferred from homology"/>
<feature type="domain" description="4Fe-4S Mo/W bis-MGD-type" evidence="11">
    <location>
        <begin position="5"/>
        <end position="61"/>
    </location>
</feature>
<dbReference type="Gene3D" id="2.40.40.20">
    <property type="match status" value="1"/>
</dbReference>
<dbReference type="RefSeq" id="WP_111421255.1">
    <property type="nucleotide sequence ID" value="NZ_NPEX01000206.1"/>
</dbReference>